<accession>C6B8F5</accession>
<evidence type="ECO:0000313" key="1">
    <source>
        <dbReference type="EMBL" id="ACS60687.1"/>
    </source>
</evidence>
<geneLocation type="plasmid" evidence="1 2">
    <name>pR132503</name>
</geneLocation>
<organism evidence="1 2">
    <name type="scientific">Rhizobium leguminosarum bv. trifolii (strain WSM1325)</name>
    <dbReference type="NCBI Taxonomy" id="395491"/>
    <lineage>
        <taxon>Bacteria</taxon>
        <taxon>Pseudomonadati</taxon>
        <taxon>Pseudomonadota</taxon>
        <taxon>Alphaproteobacteria</taxon>
        <taxon>Hyphomicrobiales</taxon>
        <taxon>Rhizobiaceae</taxon>
        <taxon>Rhizobium/Agrobacterium group</taxon>
        <taxon>Rhizobium</taxon>
    </lineage>
</organism>
<dbReference type="Proteomes" id="UP000002256">
    <property type="component" value="Plasmid pR132503"/>
</dbReference>
<sequence length="252" mass="27485">MKVVRLVLQPIVTGFCREERILTSACSPRSESDACRDLVSNKGRLMRLDTHMYWLLGLVSMGSSLLFASADVLSANPSAETSNFGAVNDAAEAAYPFTVAGGHSGSQLPAVYRAAIKRFPNVAACLSVSEGDPPQNVGDLDWSRTASREDIDVCIFRILTSLHDVNKGIAWFRRQGFQIEAFHPDASSETSFRKQGQVYQSYAATISTKKLYEKTSWSKFSATFHLAPVASVQVLTTSTGAPLSTKCTFNLE</sequence>
<evidence type="ECO:0000313" key="2">
    <source>
        <dbReference type="Proteomes" id="UP000002256"/>
    </source>
</evidence>
<dbReference type="HOGENOM" id="CLU_1102120_0_0_5"/>
<protein>
    <submittedName>
        <fullName evidence="1">Uncharacterized protein</fullName>
    </submittedName>
</protein>
<proteinExistence type="predicted"/>
<dbReference type="EMBL" id="CP001625">
    <property type="protein sequence ID" value="ACS60687.1"/>
    <property type="molecule type" value="Genomic_DNA"/>
</dbReference>
<reference evidence="1 2" key="1">
    <citation type="journal article" date="2010" name="Stand. Genomic Sci.">
        <title>Complete genome sequence of Rhizobium leguminosarum bv. trifolii strain WSM1325, an effective microsymbiont of annual Mediterranean clovers.</title>
        <authorList>
            <person name="Reeve W."/>
            <person name="O'Hara G."/>
            <person name="Chain P."/>
            <person name="Ardley J."/>
            <person name="Brau L."/>
            <person name="Nandesena K."/>
            <person name="Tiwari R."/>
            <person name="Copeland A."/>
            <person name="Nolan M."/>
            <person name="Han C."/>
            <person name="Brettin T."/>
            <person name="Land M."/>
            <person name="Ovchinikova G."/>
            <person name="Ivanova N."/>
            <person name="Mavromatis K."/>
            <person name="Markowitz V."/>
            <person name="Kyrpides N."/>
            <person name="Melino V."/>
            <person name="Denton M."/>
            <person name="Yates R."/>
            <person name="Howieson J."/>
        </authorList>
    </citation>
    <scope>NUCLEOTIDE SEQUENCE [LARGE SCALE GENOMIC DNA]</scope>
    <source>
        <strain evidence="2">WSM1325</strain>
        <plasmid evidence="2">Plasmid pR132503</plasmid>
    </source>
</reference>
<dbReference type="KEGG" id="rlg:Rleg_5923"/>
<keyword evidence="1" id="KW-0614">Plasmid</keyword>
<dbReference type="AlphaFoldDB" id="C6B8F5"/>
<gene>
    <name evidence="1" type="ordered locus">Rleg_5923</name>
</gene>
<name>C6B8F5_RHILS</name>